<dbReference type="Pfam" id="PF21089">
    <property type="entry name" value="PKS_DH_N"/>
    <property type="match status" value="1"/>
</dbReference>
<dbReference type="PROSITE" id="PS52004">
    <property type="entry name" value="KS3_2"/>
    <property type="match status" value="1"/>
</dbReference>
<feature type="domain" description="Ketosynthase family 3 (KS3)" evidence="7">
    <location>
        <begin position="5"/>
        <end position="482"/>
    </location>
</feature>
<reference evidence="9 10" key="1">
    <citation type="submission" date="2018-02" db="EMBL/GenBank/DDBJ databases">
        <title>The genomes of Aspergillus section Nigri reveals drivers in fungal speciation.</title>
        <authorList>
            <consortium name="DOE Joint Genome Institute"/>
            <person name="Vesth T.C."/>
            <person name="Nybo J."/>
            <person name="Theobald S."/>
            <person name="Brandl J."/>
            <person name="Frisvad J.C."/>
            <person name="Nielsen K.F."/>
            <person name="Lyhne E.K."/>
            <person name="Kogle M.E."/>
            <person name="Kuo A."/>
            <person name="Riley R."/>
            <person name="Clum A."/>
            <person name="Nolan M."/>
            <person name="Lipzen A."/>
            <person name="Salamov A."/>
            <person name="Henrissat B."/>
            <person name="Wiebenga A."/>
            <person name="De vries R.P."/>
            <person name="Grigoriev I.V."/>
            <person name="Mortensen U.H."/>
            <person name="Andersen M.R."/>
            <person name="Baker S.E."/>
        </authorList>
    </citation>
    <scope>NUCLEOTIDE SEQUENCE [LARGE SCALE GENOMIC DNA]</scope>
    <source>
        <strain evidence="9 10">CBS 114.51</strain>
    </source>
</reference>
<organism evidence="9 10">
    <name type="scientific">Aspergillus japonicus CBS 114.51</name>
    <dbReference type="NCBI Taxonomy" id="1448312"/>
    <lineage>
        <taxon>Eukaryota</taxon>
        <taxon>Fungi</taxon>
        <taxon>Dikarya</taxon>
        <taxon>Ascomycota</taxon>
        <taxon>Pezizomycotina</taxon>
        <taxon>Eurotiomycetes</taxon>
        <taxon>Eurotiomycetidae</taxon>
        <taxon>Eurotiales</taxon>
        <taxon>Aspergillaceae</taxon>
        <taxon>Aspergillus</taxon>
        <taxon>Aspergillus subgen. Circumdati</taxon>
    </lineage>
</organism>
<dbReference type="InterPro" id="IPR049551">
    <property type="entry name" value="PKS_DH_C"/>
</dbReference>
<dbReference type="Gene3D" id="3.10.129.110">
    <property type="entry name" value="Polyketide synthase dehydratase"/>
    <property type="match status" value="1"/>
</dbReference>
<dbReference type="EMBL" id="KZ824793">
    <property type="protein sequence ID" value="RAH81722.1"/>
    <property type="molecule type" value="Genomic_DNA"/>
</dbReference>
<dbReference type="GO" id="GO:0004312">
    <property type="term" value="F:fatty acid synthase activity"/>
    <property type="evidence" value="ECO:0007669"/>
    <property type="project" value="TreeGrafter"/>
</dbReference>
<evidence type="ECO:0000313" key="9">
    <source>
        <dbReference type="EMBL" id="RAH81722.1"/>
    </source>
</evidence>
<dbReference type="GO" id="GO:0044550">
    <property type="term" value="P:secondary metabolite biosynthetic process"/>
    <property type="evidence" value="ECO:0007669"/>
    <property type="project" value="TreeGrafter"/>
</dbReference>
<evidence type="ECO:0000256" key="5">
    <source>
        <dbReference type="ARBA" id="ARBA00023268"/>
    </source>
</evidence>
<dbReference type="InterPro" id="IPR016036">
    <property type="entry name" value="Malonyl_transacylase_ACP-bd"/>
</dbReference>
<gene>
    <name evidence="9" type="ORF">BO86DRAFT_399557</name>
</gene>
<dbReference type="GO" id="GO:0006633">
    <property type="term" value="P:fatty acid biosynthetic process"/>
    <property type="evidence" value="ECO:0007669"/>
    <property type="project" value="InterPro"/>
</dbReference>
<evidence type="ECO:0000256" key="6">
    <source>
        <dbReference type="PROSITE-ProRule" id="PRU01363"/>
    </source>
</evidence>
<dbReference type="InterPro" id="IPR020841">
    <property type="entry name" value="PKS_Beta-ketoAc_synthase_dom"/>
</dbReference>
<dbReference type="GeneID" id="37177330"/>
<name>A0A8T8X257_ASPJA</name>
<feature type="domain" description="PKS/mFAS DH" evidence="8">
    <location>
        <begin position="709"/>
        <end position="1028"/>
    </location>
</feature>
<dbReference type="InterPro" id="IPR042104">
    <property type="entry name" value="PKS_dehydratase_sf"/>
</dbReference>
<dbReference type="Proteomes" id="UP000249497">
    <property type="component" value="Unassembled WGS sequence"/>
</dbReference>
<dbReference type="Gene3D" id="3.40.366.10">
    <property type="entry name" value="Malonyl-Coenzyme A Acyl Carrier Protein, domain 2"/>
    <property type="match status" value="1"/>
</dbReference>
<dbReference type="SUPFAM" id="SSF53901">
    <property type="entry name" value="Thiolase-like"/>
    <property type="match status" value="1"/>
</dbReference>
<protein>
    <submittedName>
        <fullName evidence="9">Ketoacyl-synt-domain-containing protein</fullName>
    </submittedName>
</protein>
<evidence type="ECO:0000256" key="3">
    <source>
        <dbReference type="ARBA" id="ARBA00022679"/>
    </source>
</evidence>
<proteinExistence type="predicted"/>
<dbReference type="SMART" id="SM00826">
    <property type="entry name" value="PKS_DH"/>
    <property type="match status" value="1"/>
</dbReference>
<dbReference type="GO" id="GO:0004315">
    <property type="term" value="F:3-oxoacyl-[acyl-carrier-protein] synthase activity"/>
    <property type="evidence" value="ECO:0007669"/>
    <property type="project" value="InterPro"/>
</dbReference>
<keyword evidence="10" id="KW-1185">Reference proteome</keyword>
<dbReference type="CDD" id="cd00833">
    <property type="entry name" value="PKS"/>
    <property type="match status" value="1"/>
</dbReference>
<evidence type="ECO:0000259" key="8">
    <source>
        <dbReference type="PROSITE" id="PS52019"/>
    </source>
</evidence>
<dbReference type="PROSITE" id="PS52019">
    <property type="entry name" value="PKS_MFAS_DH"/>
    <property type="match status" value="1"/>
</dbReference>
<dbReference type="SUPFAM" id="SSF55048">
    <property type="entry name" value="Probable ACP-binding domain of malonyl-CoA ACP transacylase"/>
    <property type="match status" value="1"/>
</dbReference>
<dbReference type="GO" id="GO:0016491">
    <property type="term" value="F:oxidoreductase activity"/>
    <property type="evidence" value="ECO:0007669"/>
    <property type="project" value="UniProtKB-KW"/>
</dbReference>
<dbReference type="InterPro" id="IPR020807">
    <property type="entry name" value="PKS_DH"/>
</dbReference>
<keyword evidence="5" id="KW-0511">Multifunctional enzyme</keyword>
<dbReference type="InterPro" id="IPR014030">
    <property type="entry name" value="Ketoacyl_synth_N"/>
</dbReference>
<dbReference type="SUPFAM" id="SSF52151">
    <property type="entry name" value="FabD/lysophospholipase-like"/>
    <property type="match status" value="1"/>
</dbReference>
<dbReference type="RefSeq" id="XP_025527616.1">
    <property type="nucleotide sequence ID" value="XM_025673638.1"/>
</dbReference>
<sequence>MSIMEDPIAVVGFSLKFPQDADSSDGFWNMLHEGRCAMTEFPADRFNMDTFEGPKGASNGTMPLRGGHFLKEDLGVFDAPFFNVTPAEAEAMDPQQRLLLETSYRALENAGVTISRCAGSKTSVYTATFTDDYKSVLMDAPDNIPKYAATGLSGSMLANRISWFYDFRGPSMNLDSACSSSLSALHIACQDLHIGTSTMALVGGCNLVFHPDFMLIMSNMGFLSTDSRCQSFDHKANGYARGDGIGASSSRTQVWSASTLRSIPRGFISGSQQRLFHGQALACDGLVYVNSFGFGGSNAVVILDDALHYLAQNGLDGHHRTTDLTTYPTKILSRGTTEAPPPRLLVWSAADETSLRKLLRDPDARVDEPEYSQTYSTALQIAVVDFFMHVGAVPSAVVGHSSGEIAAAYCAGAIGDRTALRIAFHRGRLAQRLPQMHAVPQGMLAAAVSEEQVQPYVDRLGRVVDQRRVQIGCVNSPTSITLTGDKDQLEMLRSWLEKDGHFARMLRVNVAYHSTFMESIKDDYLAALRDMDGDPVGEPRVPMISTVTGQVVPPRMLRDPVYWVRNMVSRVRFATGIALLAVLSGRAPRKHLGSKFQSLSGITTLLEIGPHSTLQGPLRDIVKELEVQRQVTYDHALDRKTDAGKGVLECIGRLWSQGHSIDLRRANGLSDQSLVVRTDLPEYTFNHTHRHWFEDRLSSAFRFRTHGPHELLGIRTVDSNAYEARWRNILRLEDLPWLEDHQISDSILFPAAGMLAMAIQAAQQLASARQDEKVFGFELREIWFLNALQVPESAQGVETQVTLSHAGHRGGTHDATWYTFKVFTFTPRRECVEHAHGTIRVDMARVDQPDHTSAPWAHHQQTVKQIRETCDTALESEMLYGNIRENGVSYGPKFQTLENLRIDRRGRAVADIHPWSGKSDFPRQSSYVMHPATMDGLLQLVFPALNEGGSRSLPAMVPSYVKRLAIAAARRGQSDAAGDQPLLATTRSSMHGYNGTQSDVVALSRLDGQVVCAIDGYQTKFVASINDESVAERAARPLHSQVVWLPDLDLMTNEQTRLFCAQSQQQDSGDRQKLVPDCLTRFASLLTH</sequence>
<feature type="region of interest" description="N-terminal hotdog fold" evidence="6">
    <location>
        <begin position="709"/>
        <end position="846"/>
    </location>
</feature>
<evidence type="ECO:0000313" key="10">
    <source>
        <dbReference type="Proteomes" id="UP000249497"/>
    </source>
</evidence>
<feature type="active site" description="Proton acceptor; for dehydratase activity" evidence="6">
    <location>
        <position position="741"/>
    </location>
</feature>
<keyword evidence="4" id="KW-0560">Oxidoreductase</keyword>
<dbReference type="AlphaFoldDB" id="A0A8T8X257"/>
<keyword evidence="3" id="KW-0808">Transferase</keyword>
<evidence type="ECO:0000256" key="2">
    <source>
        <dbReference type="ARBA" id="ARBA00022553"/>
    </source>
</evidence>
<feature type="region of interest" description="C-terminal hotdog fold" evidence="6">
    <location>
        <begin position="871"/>
        <end position="1028"/>
    </location>
</feature>
<evidence type="ECO:0000256" key="4">
    <source>
        <dbReference type="ARBA" id="ARBA00023002"/>
    </source>
</evidence>
<dbReference type="InterPro" id="IPR014043">
    <property type="entry name" value="Acyl_transferase_dom"/>
</dbReference>
<dbReference type="Pfam" id="PF14765">
    <property type="entry name" value="PS-DH"/>
    <property type="match status" value="1"/>
</dbReference>
<dbReference type="InterPro" id="IPR016035">
    <property type="entry name" value="Acyl_Trfase/lysoPLipase"/>
</dbReference>
<keyword evidence="1" id="KW-0596">Phosphopantetheine</keyword>
<dbReference type="OrthoDB" id="329835at2759"/>
<evidence type="ECO:0000259" key="7">
    <source>
        <dbReference type="PROSITE" id="PS52004"/>
    </source>
</evidence>
<dbReference type="InterPro" id="IPR049552">
    <property type="entry name" value="PKS_DH_N"/>
</dbReference>
<accession>A0A8T8X257</accession>
<feature type="active site" description="Proton donor; for dehydratase activity" evidence="6">
    <location>
        <position position="935"/>
    </location>
</feature>
<dbReference type="InterPro" id="IPR050091">
    <property type="entry name" value="PKS_NRPS_Biosynth_Enz"/>
</dbReference>
<dbReference type="PANTHER" id="PTHR43775">
    <property type="entry name" value="FATTY ACID SYNTHASE"/>
    <property type="match status" value="1"/>
</dbReference>
<evidence type="ECO:0000256" key="1">
    <source>
        <dbReference type="ARBA" id="ARBA00022450"/>
    </source>
</evidence>
<dbReference type="InterPro" id="IPR001227">
    <property type="entry name" value="Ac_transferase_dom_sf"/>
</dbReference>
<dbReference type="SMART" id="SM00825">
    <property type="entry name" value="PKS_KS"/>
    <property type="match status" value="1"/>
</dbReference>
<dbReference type="PROSITE" id="PS00606">
    <property type="entry name" value="KS3_1"/>
    <property type="match status" value="1"/>
</dbReference>
<dbReference type="Pfam" id="PF00698">
    <property type="entry name" value="Acyl_transf_1"/>
    <property type="match status" value="1"/>
</dbReference>
<dbReference type="Gene3D" id="3.40.47.10">
    <property type="match status" value="1"/>
</dbReference>
<dbReference type="InterPro" id="IPR018201">
    <property type="entry name" value="Ketoacyl_synth_AS"/>
</dbReference>
<dbReference type="PANTHER" id="PTHR43775:SF29">
    <property type="entry name" value="ASPERFURANONE POLYKETIDE SYNTHASE AFOG-RELATED"/>
    <property type="match status" value="1"/>
</dbReference>
<dbReference type="Pfam" id="PF00109">
    <property type="entry name" value="ketoacyl-synt"/>
    <property type="match status" value="1"/>
</dbReference>
<dbReference type="InterPro" id="IPR016039">
    <property type="entry name" value="Thiolase-like"/>
</dbReference>
<dbReference type="InterPro" id="IPR049900">
    <property type="entry name" value="PKS_mFAS_DH"/>
</dbReference>
<dbReference type="Gene3D" id="3.30.70.3290">
    <property type="match status" value="1"/>
</dbReference>
<dbReference type="SMART" id="SM00827">
    <property type="entry name" value="PKS_AT"/>
    <property type="match status" value="1"/>
</dbReference>
<keyword evidence="2" id="KW-0597">Phosphoprotein</keyword>